<dbReference type="PANTHER" id="PTHR18911">
    <property type="entry name" value="CTCL TUMOR ANTIGEN HD-CL-01"/>
    <property type="match status" value="1"/>
</dbReference>
<feature type="compositionally biased region" description="Basic and acidic residues" evidence="2">
    <location>
        <begin position="611"/>
        <end position="623"/>
    </location>
</feature>
<gene>
    <name evidence="3" type="ORF">GSOID_T00017242001</name>
</gene>
<accession>E4XPW3</accession>
<dbReference type="OrthoDB" id="5583482at2759"/>
<dbReference type="GO" id="GO:0005802">
    <property type="term" value="C:trans-Golgi network"/>
    <property type="evidence" value="ECO:0007669"/>
    <property type="project" value="TreeGrafter"/>
</dbReference>
<sequence>MECDDIPDQPSGEIDEISSKELAEIIDEVDALVSDDNNIPENAAQEAPEEGENEQKVIAEEAEPSENARDDEKLIPDTESICPSEDCSDPKLENADSPITPEQTAGTSQETEAATVEHPLSPSPSRPESRVEELGKEKDEPPSVLPDLTESRQDPVSAKPQALADPLSMDNEDKKHAALMTELSKLKSELANAHANIFRLKTDVENLNDLKPIAQQFVKVSGGSRDPLAWFQALKRDDVERAQAATVKSNELVRKIQNLEKERNDSVMKYAMVEKRVLDSSRAAENATKEAAKAKANEEKMKIEAEKCRKTATQAAKDCSAMKEQFVANSNVLKWTQERLKKETLSLEEEKGKNAKLIRDIKESKEETEQIRNNTQQIIATYQNSEEVRSNSLDGELKSLKFKYDELLEDNKIKTEKLSDNEEKLAQLQSEFVDASAKVTCLEEEKIQLGAERNAMARTLNGQKEDLTELGAKYAQEQQLLKEVTTERDNLLEEVNGAKECAADRKQQAETLKTREAELLASIRSLTENNSSFRQELEAKTDRLKILEKANVEYEELKQIHEKVTASLKELREQYESDKVGSVDELETAKKAAEDANSRVKALEKQNQAVKKELRQALKKSENSDSELTRSSSRMSLDSIEQGKQMGEPQSPVMSRTQSRAQSPRPRPDTNGVDDYGLSNIDKNTLIHRLVENQKINVKRNEKIDFLNDHVSQLTDELKKKTKLLQSFMLREQHGRMKPPGAEQELAKRVNRLLAGAHIVAPDNLDVVLEVNRKLQMVLEDTLLKNMMQQDNIKMLGEEIDRQHSSCRCKPNRMHR</sequence>
<evidence type="ECO:0000313" key="3">
    <source>
        <dbReference type="EMBL" id="CBY19881.1"/>
    </source>
</evidence>
<keyword evidence="1" id="KW-0175">Coiled coil</keyword>
<feature type="coiled-coil region" evidence="1">
    <location>
        <begin position="347"/>
        <end position="374"/>
    </location>
</feature>
<feature type="compositionally biased region" description="Polar residues" evidence="2">
    <location>
        <begin position="100"/>
        <end position="112"/>
    </location>
</feature>
<dbReference type="GO" id="GO:0031267">
    <property type="term" value="F:small GTPase binding"/>
    <property type="evidence" value="ECO:0007669"/>
    <property type="project" value="TreeGrafter"/>
</dbReference>
<dbReference type="GO" id="GO:0099518">
    <property type="term" value="P:vesicle cytoskeletal trafficking"/>
    <property type="evidence" value="ECO:0007669"/>
    <property type="project" value="TreeGrafter"/>
</dbReference>
<evidence type="ECO:0000256" key="1">
    <source>
        <dbReference type="SAM" id="Coils"/>
    </source>
</evidence>
<dbReference type="InterPro" id="IPR038830">
    <property type="entry name" value="CCDC186"/>
</dbReference>
<dbReference type="Proteomes" id="UP000001307">
    <property type="component" value="Unassembled WGS sequence"/>
</dbReference>
<feature type="coiled-coil region" evidence="1">
    <location>
        <begin position="169"/>
        <end position="203"/>
    </location>
</feature>
<feature type="region of interest" description="Disordered" evidence="2">
    <location>
        <begin position="32"/>
        <end position="169"/>
    </location>
</feature>
<organism evidence="3">
    <name type="scientific">Oikopleura dioica</name>
    <name type="common">Tunicate</name>
    <dbReference type="NCBI Taxonomy" id="34765"/>
    <lineage>
        <taxon>Eukaryota</taxon>
        <taxon>Metazoa</taxon>
        <taxon>Chordata</taxon>
        <taxon>Tunicata</taxon>
        <taxon>Appendicularia</taxon>
        <taxon>Copelata</taxon>
        <taxon>Oikopleuridae</taxon>
        <taxon>Oikopleura</taxon>
    </lineage>
</organism>
<dbReference type="EMBL" id="FN653097">
    <property type="protein sequence ID" value="CBY19881.1"/>
    <property type="molecule type" value="Genomic_DNA"/>
</dbReference>
<dbReference type="InParanoid" id="E4XPW3"/>
<dbReference type="FunCoup" id="E4XPW3">
    <property type="interactions" value="328"/>
</dbReference>
<evidence type="ECO:0000313" key="4">
    <source>
        <dbReference type="Proteomes" id="UP000001307"/>
    </source>
</evidence>
<feature type="compositionally biased region" description="Basic and acidic residues" evidence="2">
    <location>
        <begin position="127"/>
        <end position="141"/>
    </location>
</feature>
<feature type="compositionally biased region" description="Basic and acidic residues" evidence="2">
    <location>
        <begin position="66"/>
        <end position="76"/>
    </location>
</feature>
<dbReference type="AlphaFoldDB" id="E4XPW3"/>
<name>E4XPW3_OIKDI</name>
<feature type="region of interest" description="Disordered" evidence="2">
    <location>
        <begin position="611"/>
        <end position="677"/>
    </location>
</feature>
<reference evidence="3" key="1">
    <citation type="journal article" date="2010" name="Science">
        <title>Plasticity of animal genome architecture unmasked by rapid evolution of a pelagic tunicate.</title>
        <authorList>
            <person name="Denoeud F."/>
            <person name="Henriet S."/>
            <person name="Mungpakdee S."/>
            <person name="Aury J.M."/>
            <person name="Da Silva C."/>
            <person name="Brinkmann H."/>
            <person name="Mikhaleva J."/>
            <person name="Olsen L.C."/>
            <person name="Jubin C."/>
            <person name="Canestro C."/>
            <person name="Bouquet J.M."/>
            <person name="Danks G."/>
            <person name="Poulain J."/>
            <person name="Campsteijn C."/>
            <person name="Adamski M."/>
            <person name="Cross I."/>
            <person name="Yadetie F."/>
            <person name="Muffato M."/>
            <person name="Louis A."/>
            <person name="Butcher S."/>
            <person name="Tsagkogeorga G."/>
            <person name="Konrad A."/>
            <person name="Singh S."/>
            <person name="Jensen M.F."/>
            <person name="Cong E.H."/>
            <person name="Eikeseth-Otteraa H."/>
            <person name="Noel B."/>
            <person name="Anthouard V."/>
            <person name="Porcel B.M."/>
            <person name="Kachouri-Lafond R."/>
            <person name="Nishino A."/>
            <person name="Ugolini M."/>
            <person name="Chourrout P."/>
            <person name="Nishida H."/>
            <person name="Aasland R."/>
            <person name="Huzurbazar S."/>
            <person name="Westhof E."/>
            <person name="Delsuc F."/>
            <person name="Lehrach H."/>
            <person name="Reinhardt R."/>
            <person name="Weissenbach J."/>
            <person name="Roy S.W."/>
            <person name="Artiguenave F."/>
            <person name="Postlethwait J.H."/>
            <person name="Manak J.R."/>
            <person name="Thompson E.M."/>
            <person name="Jaillon O."/>
            <person name="Du Pasquier L."/>
            <person name="Boudinot P."/>
            <person name="Liberles D.A."/>
            <person name="Volff J.N."/>
            <person name="Philippe H."/>
            <person name="Lenhard B."/>
            <person name="Roest Crollius H."/>
            <person name="Wincker P."/>
            <person name="Chourrout D."/>
        </authorList>
    </citation>
    <scope>NUCLEOTIDE SEQUENCE [LARGE SCALE GENOMIC DNA]</scope>
</reference>
<feature type="compositionally biased region" description="Polar residues" evidence="2">
    <location>
        <begin position="652"/>
        <end position="662"/>
    </location>
</feature>
<proteinExistence type="predicted"/>
<evidence type="ECO:0000256" key="2">
    <source>
        <dbReference type="SAM" id="MobiDB-lite"/>
    </source>
</evidence>
<keyword evidence="4" id="KW-1185">Reference proteome</keyword>
<feature type="coiled-coil region" evidence="1">
    <location>
        <begin position="242"/>
        <end position="309"/>
    </location>
</feature>
<protein>
    <submittedName>
        <fullName evidence="3">Uncharacterized protein</fullName>
    </submittedName>
</protein>
<dbReference type="PANTHER" id="PTHR18911:SF5">
    <property type="entry name" value="COILED-COIL DOMAIN-CONTAINING PROTEIN 186"/>
    <property type="match status" value="1"/>
</dbReference>